<dbReference type="SUPFAM" id="SSF56672">
    <property type="entry name" value="DNA/RNA polymerases"/>
    <property type="match status" value="1"/>
</dbReference>
<dbReference type="InterPro" id="IPR036775">
    <property type="entry name" value="DNA_pol_Y-fam_lit_finger_sf"/>
</dbReference>
<dbReference type="Gene3D" id="3.30.1490.100">
    <property type="entry name" value="DNA polymerase, Y-family, little finger domain"/>
    <property type="match status" value="1"/>
</dbReference>
<dbReference type="InterPro" id="IPR043128">
    <property type="entry name" value="Rev_trsase/Diguanyl_cyclase"/>
</dbReference>
<dbReference type="InterPro" id="IPR017961">
    <property type="entry name" value="DNA_pol_Y-fam_little_finger"/>
</dbReference>
<evidence type="ECO:0000256" key="2">
    <source>
        <dbReference type="ARBA" id="ARBA00022457"/>
    </source>
</evidence>
<accession>A0A6B2M240</accession>
<keyword evidence="4" id="KW-0238">DNA-binding</keyword>
<keyword evidence="3 4" id="KW-0239">DNA-directed DNA polymerase</keyword>
<keyword evidence="8" id="KW-1185">Reference proteome</keyword>
<name>A0A6B2M240_9BACT</name>
<evidence type="ECO:0000256" key="5">
    <source>
        <dbReference type="SAM" id="MobiDB-lite"/>
    </source>
</evidence>
<comment type="catalytic activity">
    <reaction evidence="4">
        <text>DNA(n) + a 2'-deoxyribonucleoside 5'-triphosphate = DNA(n+1) + diphosphate</text>
        <dbReference type="Rhea" id="RHEA:22508"/>
        <dbReference type="Rhea" id="RHEA-COMP:17339"/>
        <dbReference type="Rhea" id="RHEA-COMP:17340"/>
        <dbReference type="ChEBI" id="CHEBI:33019"/>
        <dbReference type="ChEBI" id="CHEBI:61560"/>
        <dbReference type="ChEBI" id="CHEBI:173112"/>
        <dbReference type="EC" id="2.7.7.7"/>
    </reaction>
</comment>
<dbReference type="Pfam" id="PF11799">
    <property type="entry name" value="IMS_C"/>
    <property type="match status" value="1"/>
</dbReference>
<dbReference type="PANTHER" id="PTHR11076:SF33">
    <property type="entry name" value="DNA POLYMERASE KAPPA"/>
    <property type="match status" value="1"/>
</dbReference>
<dbReference type="HAMAP" id="MF_01113">
    <property type="entry name" value="DNApol_IV"/>
    <property type="match status" value="1"/>
</dbReference>
<dbReference type="InterPro" id="IPR050116">
    <property type="entry name" value="DNA_polymerase-Y"/>
</dbReference>
<dbReference type="InterPro" id="IPR043502">
    <property type="entry name" value="DNA/RNA_pol_sf"/>
</dbReference>
<keyword evidence="4" id="KW-0548">Nucleotidyltransferase</keyword>
<sequence length="381" mass="42625">MSSIAHFDADAFFASVEQAADRRLRRRPVAVGGGSRGVVCSASYEARAFGIHSAMPTRRALQLCPELTLIRGQFELYERFSGQLFDLCEDFTPHVEQTSIDEGYVDFRGRAGGPEVAIGILRAFDREVSEWLKITVSCGFSSQKRIAQIAGKANKPHGFTIVPEGSEAAFLEPLGLYHLPGLGPVTTRRLGQIGLRSIGDLVRVGPDILYPILGKQAEPLLELARGQDSQPVTTEAPQPKSYGEQETFDRETGDEDQVERDIKGLLENQLRRLRAARQTARTLGIGLRYSDREYAQASHSFPEPSNLDPVFLPRVRVLMKRAWQRRVQVNQIRVQLSNLYPAWIQNDLFDETQLRARRICEVGDDLNSRFGKGSLMRASQL</sequence>
<dbReference type="EC" id="2.7.7.7" evidence="4"/>
<evidence type="ECO:0000313" key="8">
    <source>
        <dbReference type="Proteomes" id="UP000478417"/>
    </source>
</evidence>
<dbReference type="GO" id="GO:0003684">
    <property type="term" value="F:damaged DNA binding"/>
    <property type="evidence" value="ECO:0007669"/>
    <property type="project" value="InterPro"/>
</dbReference>
<gene>
    <name evidence="4" type="primary">dinB</name>
    <name evidence="7" type="ORF">G0Q06_05330</name>
</gene>
<feature type="active site" evidence="4">
    <location>
        <position position="102"/>
    </location>
</feature>
<dbReference type="GO" id="GO:0003887">
    <property type="term" value="F:DNA-directed DNA polymerase activity"/>
    <property type="evidence" value="ECO:0007669"/>
    <property type="project" value="UniProtKB-UniRule"/>
</dbReference>
<comment type="subunit">
    <text evidence="4">Monomer.</text>
</comment>
<feature type="domain" description="UmuC" evidence="6">
    <location>
        <begin position="4"/>
        <end position="183"/>
    </location>
</feature>
<keyword evidence="4" id="KW-0963">Cytoplasm</keyword>
<reference evidence="7 8" key="1">
    <citation type="submission" date="2020-02" db="EMBL/GenBank/DDBJ databases">
        <title>Albibacoteraceae fam. nov., the first described family within the subdivision 4 Verrucomicrobia.</title>
        <authorList>
            <person name="Xi F."/>
        </authorList>
    </citation>
    <scope>NUCLEOTIDE SEQUENCE [LARGE SCALE GENOMIC DNA]</scope>
    <source>
        <strain evidence="7 8">CK1056</strain>
    </source>
</reference>
<dbReference type="GO" id="GO:0005829">
    <property type="term" value="C:cytosol"/>
    <property type="evidence" value="ECO:0007669"/>
    <property type="project" value="TreeGrafter"/>
</dbReference>
<dbReference type="Gene3D" id="3.40.1170.60">
    <property type="match status" value="1"/>
</dbReference>
<organism evidence="7 8">
    <name type="scientific">Oceanipulchritudo coccoides</name>
    <dbReference type="NCBI Taxonomy" id="2706888"/>
    <lineage>
        <taxon>Bacteria</taxon>
        <taxon>Pseudomonadati</taxon>
        <taxon>Verrucomicrobiota</taxon>
        <taxon>Opitutia</taxon>
        <taxon>Puniceicoccales</taxon>
        <taxon>Oceanipulchritudinaceae</taxon>
        <taxon>Oceanipulchritudo</taxon>
    </lineage>
</organism>
<comment type="cofactor">
    <cofactor evidence="4">
        <name>Mg(2+)</name>
        <dbReference type="ChEBI" id="CHEBI:18420"/>
    </cofactor>
    <text evidence="4">Binds 2 magnesium ions per subunit.</text>
</comment>
<keyword evidence="4" id="KW-0234">DNA repair</keyword>
<evidence type="ECO:0000313" key="7">
    <source>
        <dbReference type="EMBL" id="NDV61865.1"/>
    </source>
</evidence>
<dbReference type="EMBL" id="JAAGNX010000001">
    <property type="protein sequence ID" value="NDV61865.1"/>
    <property type="molecule type" value="Genomic_DNA"/>
</dbReference>
<dbReference type="GO" id="GO:0006281">
    <property type="term" value="P:DNA repair"/>
    <property type="evidence" value="ECO:0007669"/>
    <property type="project" value="UniProtKB-UniRule"/>
</dbReference>
<feature type="binding site" evidence="4">
    <location>
        <position position="101"/>
    </location>
    <ligand>
        <name>Mg(2+)</name>
        <dbReference type="ChEBI" id="CHEBI:18420"/>
    </ligand>
</feature>
<comment type="similarity">
    <text evidence="1 4">Belongs to the DNA polymerase type-Y family.</text>
</comment>
<dbReference type="Gene3D" id="3.30.70.270">
    <property type="match status" value="1"/>
</dbReference>
<dbReference type="Proteomes" id="UP000478417">
    <property type="component" value="Unassembled WGS sequence"/>
</dbReference>
<protein>
    <recommendedName>
        <fullName evidence="4">DNA polymerase IV</fullName>
        <shortName evidence="4">Pol IV</shortName>
        <ecNumber evidence="4">2.7.7.7</ecNumber>
    </recommendedName>
</protein>
<proteinExistence type="inferred from homology"/>
<keyword evidence="4" id="KW-0479">Metal-binding</keyword>
<dbReference type="InterPro" id="IPR001126">
    <property type="entry name" value="UmuC"/>
</dbReference>
<dbReference type="AlphaFoldDB" id="A0A6B2M240"/>
<feature type="compositionally biased region" description="Polar residues" evidence="5">
    <location>
        <begin position="227"/>
        <end position="236"/>
    </location>
</feature>
<keyword evidence="4" id="KW-0227">DNA damage</keyword>
<evidence type="ECO:0000256" key="3">
    <source>
        <dbReference type="ARBA" id="ARBA00022932"/>
    </source>
</evidence>
<dbReference type="InterPro" id="IPR022880">
    <property type="entry name" value="DNApol_IV"/>
</dbReference>
<evidence type="ECO:0000256" key="1">
    <source>
        <dbReference type="ARBA" id="ARBA00010945"/>
    </source>
</evidence>
<evidence type="ECO:0000259" key="6">
    <source>
        <dbReference type="PROSITE" id="PS50173"/>
    </source>
</evidence>
<feature type="binding site" evidence="4">
    <location>
        <position position="8"/>
    </location>
    <ligand>
        <name>Mg(2+)</name>
        <dbReference type="ChEBI" id="CHEBI:18420"/>
    </ligand>
</feature>
<dbReference type="GO" id="GO:0000287">
    <property type="term" value="F:magnesium ion binding"/>
    <property type="evidence" value="ECO:0007669"/>
    <property type="project" value="UniProtKB-UniRule"/>
</dbReference>
<comment type="function">
    <text evidence="4">Poorly processive, error-prone DNA polymerase involved in untargeted mutagenesis. Copies undamaged DNA at stalled replication forks, which arise in vivo from mismatched or misaligned primer ends. These misaligned primers can be extended by PolIV. Exhibits no 3'-5' exonuclease (proofreading) activity. May be involved in translesional synthesis, in conjunction with the beta clamp from PolIII.</text>
</comment>
<keyword evidence="4" id="KW-0460">Magnesium</keyword>
<dbReference type="CDD" id="cd03586">
    <property type="entry name" value="PolY_Pol_IV_kappa"/>
    <property type="match status" value="1"/>
</dbReference>
<feature type="region of interest" description="Disordered" evidence="5">
    <location>
        <begin position="224"/>
        <end position="257"/>
    </location>
</feature>
<dbReference type="SUPFAM" id="SSF100879">
    <property type="entry name" value="Lesion bypass DNA polymerase (Y-family), little finger domain"/>
    <property type="match status" value="1"/>
</dbReference>
<dbReference type="PROSITE" id="PS50173">
    <property type="entry name" value="UMUC"/>
    <property type="match status" value="1"/>
</dbReference>
<dbReference type="Pfam" id="PF00817">
    <property type="entry name" value="IMS"/>
    <property type="match status" value="1"/>
</dbReference>
<comment type="subcellular location">
    <subcellularLocation>
        <location evidence="4">Cytoplasm</location>
    </subcellularLocation>
</comment>
<dbReference type="GO" id="GO:0042276">
    <property type="term" value="P:error-prone translesion synthesis"/>
    <property type="evidence" value="ECO:0007669"/>
    <property type="project" value="TreeGrafter"/>
</dbReference>
<feature type="site" description="Substrate discrimination" evidence="4">
    <location>
        <position position="13"/>
    </location>
</feature>
<comment type="caution">
    <text evidence="7">The sequence shown here is derived from an EMBL/GenBank/DDBJ whole genome shotgun (WGS) entry which is preliminary data.</text>
</comment>
<keyword evidence="2 4" id="KW-0515">Mutator protein</keyword>
<keyword evidence="4" id="KW-0235">DNA replication</keyword>
<dbReference type="PANTHER" id="PTHR11076">
    <property type="entry name" value="DNA REPAIR POLYMERASE UMUC / TRANSFERASE FAMILY MEMBER"/>
    <property type="match status" value="1"/>
</dbReference>
<dbReference type="RefSeq" id="WP_163963179.1">
    <property type="nucleotide sequence ID" value="NZ_JAAGNX010000001.1"/>
</dbReference>
<evidence type="ECO:0000256" key="4">
    <source>
        <dbReference type="HAMAP-Rule" id="MF_01113"/>
    </source>
</evidence>
<dbReference type="Gene3D" id="1.10.150.20">
    <property type="entry name" value="5' to 3' exonuclease, C-terminal subdomain"/>
    <property type="match status" value="1"/>
</dbReference>
<keyword evidence="4" id="KW-0808">Transferase</keyword>
<dbReference type="GO" id="GO:0006261">
    <property type="term" value="P:DNA-templated DNA replication"/>
    <property type="evidence" value="ECO:0007669"/>
    <property type="project" value="UniProtKB-UniRule"/>
</dbReference>
<dbReference type="GO" id="GO:0009432">
    <property type="term" value="P:SOS response"/>
    <property type="evidence" value="ECO:0007669"/>
    <property type="project" value="TreeGrafter"/>
</dbReference>